<comment type="caution">
    <text evidence="1">The sequence shown here is derived from an EMBL/GenBank/DDBJ whole genome shotgun (WGS) entry which is preliminary data.</text>
</comment>
<protein>
    <submittedName>
        <fullName evidence="1">Uncharacterized protein</fullName>
    </submittedName>
</protein>
<dbReference type="HOGENOM" id="CLU_3435061_0_0_1"/>
<dbReference type="EMBL" id="AMYD01004214">
    <property type="protein sequence ID" value="EQB43649.1"/>
    <property type="molecule type" value="Genomic_DNA"/>
</dbReference>
<evidence type="ECO:0000313" key="2">
    <source>
        <dbReference type="Proteomes" id="UP000015530"/>
    </source>
</evidence>
<reference evidence="2" key="1">
    <citation type="journal article" date="2013" name="Mol. Plant Microbe Interact.">
        <title>Global aspects of pacC regulation of pathogenicity genes in Colletotrichum gloeosporioides as revealed by transcriptome analysis.</title>
        <authorList>
            <person name="Alkan N."/>
            <person name="Meng X."/>
            <person name="Friedlander G."/>
            <person name="Reuveni E."/>
            <person name="Sukno S."/>
            <person name="Sherman A."/>
            <person name="Thon M."/>
            <person name="Fluhr R."/>
            <person name="Prusky D."/>
        </authorList>
    </citation>
    <scope>NUCLEOTIDE SEQUENCE [LARGE SCALE GENOMIC DNA]</scope>
    <source>
        <strain evidence="2">Cg-14</strain>
    </source>
</reference>
<evidence type="ECO:0000313" key="1">
    <source>
        <dbReference type="EMBL" id="EQB43649.1"/>
    </source>
</evidence>
<proteinExistence type="predicted"/>
<gene>
    <name evidence="1" type="ORF">CGLO_17671</name>
</gene>
<accession>T0JWA3</accession>
<name>T0JWA3_COLGC</name>
<dbReference type="Proteomes" id="UP000015530">
    <property type="component" value="Unassembled WGS sequence"/>
</dbReference>
<organism evidence="1 2">
    <name type="scientific">Colletotrichum gloeosporioides (strain Cg-14)</name>
    <name type="common">Anthracnose fungus</name>
    <name type="synonym">Glomerella cingulata</name>
    <dbReference type="NCBI Taxonomy" id="1237896"/>
    <lineage>
        <taxon>Eukaryota</taxon>
        <taxon>Fungi</taxon>
        <taxon>Dikarya</taxon>
        <taxon>Ascomycota</taxon>
        <taxon>Pezizomycotina</taxon>
        <taxon>Sordariomycetes</taxon>
        <taxon>Hypocreomycetidae</taxon>
        <taxon>Glomerellales</taxon>
        <taxon>Glomerellaceae</taxon>
        <taxon>Colletotrichum</taxon>
        <taxon>Colletotrichum gloeosporioides species complex</taxon>
    </lineage>
</organism>
<sequence>MFKQTVNDINRRTF</sequence>